<feature type="chain" id="PRO_5005582534" description="LRRNT domain-containing protein" evidence="1">
    <location>
        <begin position="28"/>
        <end position="101"/>
    </location>
</feature>
<dbReference type="OrthoDB" id="823504at2759"/>
<dbReference type="InterPro" id="IPR032675">
    <property type="entry name" value="LRR_dom_sf"/>
</dbReference>
<sequence>MSNQVRLFCRSLLTFLTLASIWTGTLGRCPRQCQCNDNKVLCMYKGLTNVVRVPLETTLLFLNISTCQYLQQKIPAIIFLQLSSLRLIFLPGMPVPENCFY</sequence>
<accession>A0A0L8FP45</accession>
<proteinExistence type="predicted"/>
<reference evidence="2" key="1">
    <citation type="submission" date="2015-07" db="EMBL/GenBank/DDBJ databases">
        <title>MeaNS - Measles Nucleotide Surveillance Program.</title>
        <authorList>
            <person name="Tran T."/>
            <person name="Druce J."/>
        </authorList>
    </citation>
    <scope>NUCLEOTIDE SEQUENCE</scope>
    <source>
        <strain evidence="2">UCB-OBI-ISO-001</strain>
        <tissue evidence="2">Gonad</tissue>
    </source>
</reference>
<organism evidence="2">
    <name type="scientific">Octopus bimaculoides</name>
    <name type="common">California two-spotted octopus</name>
    <dbReference type="NCBI Taxonomy" id="37653"/>
    <lineage>
        <taxon>Eukaryota</taxon>
        <taxon>Metazoa</taxon>
        <taxon>Spiralia</taxon>
        <taxon>Lophotrochozoa</taxon>
        <taxon>Mollusca</taxon>
        <taxon>Cephalopoda</taxon>
        <taxon>Coleoidea</taxon>
        <taxon>Octopodiformes</taxon>
        <taxon>Octopoda</taxon>
        <taxon>Incirrata</taxon>
        <taxon>Octopodidae</taxon>
        <taxon>Octopus</taxon>
    </lineage>
</organism>
<evidence type="ECO:0000313" key="2">
    <source>
        <dbReference type="EMBL" id="KOF66491.1"/>
    </source>
</evidence>
<protein>
    <recommendedName>
        <fullName evidence="3">LRRNT domain-containing protein</fullName>
    </recommendedName>
</protein>
<name>A0A0L8FP45_OCTBM</name>
<feature type="signal peptide" evidence="1">
    <location>
        <begin position="1"/>
        <end position="27"/>
    </location>
</feature>
<dbReference type="EMBL" id="KQ428020">
    <property type="protein sequence ID" value="KOF66491.1"/>
    <property type="molecule type" value="Genomic_DNA"/>
</dbReference>
<keyword evidence="1" id="KW-0732">Signal</keyword>
<dbReference type="SUPFAM" id="SSF52058">
    <property type="entry name" value="L domain-like"/>
    <property type="match status" value="1"/>
</dbReference>
<gene>
    <name evidence="2" type="ORF">OCBIM_22012084mg</name>
</gene>
<dbReference type="Gene3D" id="3.80.10.10">
    <property type="entry name" value="Ribonuclease Inhibitor"/>
    <property type="match status" value="1"/>
</dbReference>
<evidence type="ECO:0000256" key="1">
    <source>
        <dbReference type="SAM" id="SignalP"/>
    </source>
</evidence>
<dbReference type="AlphaFoldDB" id="A0A0L8FP45"/>
<evidence type="ECO:0008006" key="3">
    <source>
        <dbReference type="Google" id="ProtNLM"/>
    </source>
</evidence>